<keyword evidence="1" id="KW-1133">Transmembrane helix</keyword>
<proteinExistence type="predicted"/>
<dbReference type="EMBL" id="SDWW01000047">
    <property type="protein sequence ID" value="RYV49910.1"/>
    <property type="molecule type" value="Genomic_DNA"/>
</dbReference>
<comment type="caution">
    <text evidence="2">The sequence shown here is derived from an EMBL/GenBank/DDBJ whole genome shotgun (WGS) entry which is preliminary data.</text>
</comment>
<dbReference type="AlphaFoldDB" id="A0A4Q5MWG3"/>
<organism evidence="2 3">
    <name type="scientific">Pengzhenrongella frigida</name>
    <dbReference type="NCBI Taxonomy" id="1259133"/>
    <lineage>
        <taxon>Bacteria</taxon>
        <taxon>Bacillati</taxon>
        <taxon>Actinomycetota</taxon>
        <taxon>Actinomycetes</taxon>
        <taxon>Micrococcales</taxon>
        <taxon>Pengzhenrongella</taxon>
    </lineage>
</organism>
<accession>A0A4Q5MWG3</accession>
<protein>
    <submittedName>
        <fullName evidence="2">Uncharacterized protein</fullName>
    </submittedName>
</protein>
<keyword evidence="3" id="KW-1185">Reference proteome</keyword>
<name>A0A4Q5MWG3_9MICO</name>
<dbReference type="Proteomes" id="UP000293764">
    <property type="component" value="Unassembled WGS sequence"/>
</dbReference>
<sequence>MPTNTRSTPRPGRRTRVVFLLIAVLAVCLLVPRLREWAWVFAILIIVTPIGGALVTRFGSRR</sequence>
<evidence type="ECO:0000313" key="2">
    <source>
        <dbReference type="EMBL" id="RYV49910.1"/>
    </source>
</evidence>
<feature type="transmembrane region" description="Helical" evidence="1">
    <location>
        <begin position="38"/>
        <end position="56"/>
    </location>
</feature>
<feature type="transmembrane region" description="Helical" evidence="1">
    <location>
        <begin position="15"/>
        <end position="32"/>
    </location>
</feature>
<gene>
    <name evidence="2" type="ORF">EUA98_16190</name>
</gene>
<evidence type="ECO:0000313" key="3">
    <source>
        <dbReference type="Proteomes" id="UP000293764"/>
    </source>
</evidence>
<keyword evidence="1" id="KW-0472">Membrane</keyword>
<evidence type="ECO:0000256" key="1">
    <source>
        <dbReference type="SAM" id="Phobius"/>
    </source>
</evidence>
<dbReference type="RefSeq" id="WP_130103735.1">
    <property type="nucleotide sequence ID" value="NZ_SDWW01000047.1"/>
</dbReference>
<reference evidence="2 3" key="1">
    <citation type="submission" date="2019-01" db="EMBL/GenBank/DDBJ databases">
        <title>Novel species of Cellulomonas.</title>
        <authorList>
            <person name="Liu Q."/>
            <person name="Xin Y.-H."/>
        </authorList>
    </citation>
    <scope>NUCLEOTIDE SEQUENCE [LARGE SCALE GENOMIC DNA]</scope>
    <source>
        <strain evidence="2 3">HLT2-17</strain>
    </source>
</reference>
<keyword evidence="1" id="KW-0812">Transmembrane</keyword>